<name>A0ABW7HS27_9ACTN</name>
<dbReference type="Proteomes" id="UP001607069">
    <property type="component" value="Unassembled WGS sequence"/>
</dbReference>
<evidence type="ECO:0000256" key="1">
    <source>
        <dbReference type="ARBA" id="ARBA00006484"/>
    </source>
</evidence>
<dbReference type="InterPro" id="IPR057326">
    <property type="entry name" value="KR_dom"/>
</dbReference>
<feature type="domain" description="Ketoreductase" evidence="4">
    <location>
        <begin position="14"/>
        <end position="196"/>
    </location>
</feature>
<dbReference type="EMBL" id="JBIHMK010000025">
    <property type="protein sequence ID" value="MFH0248421.1"/>
    <property type="molecule type" value="Genomic_DNA"/>
</dbReference>
<dbReference type="SMART" id="SM00822">
    <property type="entry name" value="PKS_KR"/>
    <property type="match status" value="1"/>
</dbReference>
<keyword evidence="6" id="KW-1185">Reference proteome</keyword>
<evidence type="ECO:0000313" key="5">
    <source>
        <dbReference type="EMBL" id="MFH0248421.1"/>
    </source>
</evidence>
<evidence type="ECO:0000313" key="6">
    <source>
        <dbReference type="Proteomes" id="UP001607069"/>
    </source>
</evidence>
<dbReference type="PRINTS" id="PR00081">
    <property type="entry name" value="GDHRDH"/>
</dbReference>
<dbReference type="PANTHER" id="PTHR44196:SF2">
    <property type="entry name" value="SHORT-CHAIN DEHYDROGENASE-RELATED"/>
    <property type="match status" value="1"/>
</dbReference>
<dbReference type="InterPro" id="IPR036291">
    <property type="entry name" value="NAD(P)-bd_dom_sf"/>
</dbReference>
<dbReference type="RefSeq" id="WP_279949267.1">
    <property type="nucleotide sequence ID" value="NZ_BAABEN010000011.1"/>
</dbReference>
<dbReference type="PROSITE" id="PS00061">
    <property type="entry name" value="ADH_SHORT"/>
    <property type="match status" value="1"/>
</dbReference>
<evidence type="ECO:0000259" key="4">
    <source>
        <dbReference type="SMART" id="SM00822"/>
    </source>
</evidence>
<dbReference type="EC" id="1.-.-.-" evidence="5"/>
<dbReference type="PANTHER" id="PTHR44196">
    <property type="entry name" value="DEHYDROGENASE/REDUCTASE SDR FAMILY MEMBER 7B"/>
    <property type="match status" value="1"/>
</dbReference>
<dbReference type="InterPro" id="IPR020904">
    <property type="entry name" value="Sc_DH/Rdtase_CS"/>
</dbReference>
<reference evidence="5 6" key="1">
    <citation type="submission" date="2024-10" db="EMBL/GenBank/DDBJ databases">
        <authorList>
            <person name="Cho J.-C."/>
        </authorList>
    </citation>
    <scope>NUCLEOTIDE SEQUENCE [LARGE SCALE GENOMIC DNA]</scope>
    <source>
        <strain evidence="5 6">KCTC29696</strain>
    </source>
</reference>
<proteinExistence type="inferred from homology"/>
<organism evidence="5 6">
    <name type="scientific">Streptomyces chitinivorans</name>
    <dbReference type="NCBI Taxonomy" id="1257027"/>
    <lineage>
        <taxon>Bacteria</taxon>
        <taxon>Bacillati</taxon>
        <taxon>Actinomycetota</taxon>
        <taxon>Actinomycetes</taxon>
        <taxon>Kitasatosporales</taxon>
        <taxon>Streptomycetaceae</taxon>
        <taxon>Streptomyces</taxon>
    </lineage>
</organism>
<comment type="similarity">
    <text evidence="1">Belongs to the short-chain dehydrogenases/reductases (SDR) family.</text>
</comment>
<dbReference type="SUPFAM" id="SSF51735">
    <property type="entry name" value="NAD(P)-binding Rossmann-fold domains"/>
    <property type="match status" value="1"/>
</dbReference>
<protein>
    <submittedName>
        <fullName evidence="5">SDR family NAD(P)-dependent oxidoreductase</fullName>
        <ecNumber evidence="5">1.-.-.-</ecNumber>
    </submittedName>
</protein>
<feature type="region of interest" description="Disordered" evidence="3">
    <location>
        <begin position="236"/>
        <end position="276"/>
    </location>
</feature>
<dbReference type="GO" id="GO:0016491">
    <property type="term" value="F:oxidoreductase activity"/>
    <property type="evidence" value="ECO:0007669"/>
    <property type="project" value="UniProtKB-KW"/>
</dbReference>
<accession>A0ABW7HS27</accession>
<dbReference type="CDD" id="cd05233">
    <property type="entry name" value="SDR_c"/>
    <property type="match status" value="1"/>
</dbReference>
<keyword evidence="2 5" id="KW-0560">Oxidoreductase</keyword>
<evidence type="ECO:0000256" key="3">
    <source>
        <dbReference type="SAM" id="MobiDB-lite"/>
    </source>
</evidence>
<gene>
    <name evidence="5" type="ORF">ACG5V6_09360</name>
</gene>
<comment type="caution">
    <text evidence="5">The sequence shown here is derived from an EMBL/GenBank/DDBJ whole genome shotgun (WGS) entry which is preliminary data.</text>
</comment>
<sequence>MSEHDTAEHRESRPLALVTGASSGIGLELARQFAEHGFDLLVNAEDDRLTAAAGELRSFGTGVRAVRADLRRRDEVERLWAAAAEAGRPVDAAALNAGIGRGGAFTETDLGDELALIDLNITSTVRLAKLLLRDMAARGEGRLLITSSLASTMPGPFQAVYNASKSFLQSFSEALAEELRGTGVTVTSLMPGPTDTDFFRRGGLEDTKLAEQATDDPALVARQGFEALMGGEEKKLAGSLKSRAQGRANAVAPDRLKAAAHRRMAEPGSGDPGKSS</sequence>
<dbReference type="Pfam" id="PF00106">
    <property type="entry name" value="adh_short"/>
    <property type="match status" value="1"/>
</dbReference>
<dbReference type="Gene3D" id="3.40.50.720">
    <property type="entry name" value="NAD(P)-binding Rossmann-like Domain"/>
    <property type="match status" value="1"/>
</dbReference>
<evidence type="ECO:0000256" key="2">
    <source>
        <dbReference type="ARBA" id="ARBA00023002"/>
    </source>
</evidence>
<dbReference type="InterPro" id="IPR002347">
    <property type="entry name" value="SDR_fam"/>
</dbReference>